<evidence type="ECO:0000313" key="1">
    <source>
        <dbReference type="EMBL" id="EUA86463.1"/>
    </source>
</evidence>
<comment type="caution">
    <text evidence="1">The sequence shown here is derived from an EMBL/GenBank/DDBJ whole genome shotgun (WGS) entry which is preliminary data.</text>
</comment>
<dbReference type="EMBL" id="JAOL01000174">
    <property type="protein sequence ID" value="EUA86463.1"/>
    <property type="molecule type" value="Genomic_DNA"/>
</dbReference>
<organism evidence="1 2">
    <name type="scientific">Mycobacterium ulcerans str. Harvey</name>
    <dbReference type="NCBI Taxonomy" id="1299332"/>
    <lineage>
        <taxon>Bacteria</taxon>
        <taxon>Bacillati</taxon>
        <taxon>Actinomycetota</taxon>
        <taxon>Actinomycetes</taxon>
        <taxon>Mycobacteriales</taxon>
        <taxon>Mycobacteriaceae</taxon>
        <taxon>Mycobacterium</taxon>
        <taxon>Mycobacterium ulcerans group</taxon>
    </lineage>
</organism>
<gene>
    <name evidence="1" type="ORF">I551_7091</name>
</gene>
<protein>
    <submittedName>
        <fullName evidence="1">Uncharacterized protein</fullName>
    </submittedName>
</protein>
<name>A0ABN0QP52_MYCUL</name>
<accession>A0ABN0QP52</accession>
<proteinExistence type="predicted"/>
<reference evidence="1 2" key="1">
    <citation type="submission" date="2014-01" db="EMBL/GenBank/DDBJ databases">
        <authorList>
            <person name="Dobos K."/>
            <person name="Lenaerts A."/>
            <person name="Ordway D."/>
            <person name="DeGroote M.A."/>
            <person name="Parker T."/>
            <person name="Sizemore C."/>
            <person name="Tallon L.J."/>
            <person name="Sadzewicz L.K."/>
            <person name="Sengamalay N."/>
            <person name="Fraser C.M."/>
            <person name="Hine E."/>
            <person name="Shefchek K.A."/>
            <person name="Das S.P."/>
            <person name="Tettelin H."/>
        </authorList>
    </citation>
    <scope>NUCLEOTIDE SEQUENCE [LARGE SCALE GENOMIC DNA]</scope>
    <source>
        <strain evidence="1 2">Harvey</strain>
    </source>
</reference>
<sequence length="76" mass="8046">MVTRHGQCGVGDVEMEVFGHLELCQYFANFHPDPPAPASRPQATAAMIGASAASVTVSNSARLRRVGSPTVGYDTR</sequence>
<dbReference type="Proteomes" id="UP000020681">
    <property type="component" value="Unassembled WGS sequence"/>
</dbReference>
<evidence type="ECO:0000313" key="2">
    <source>
        <dbReference type="Proteomes" id="UP000020681"/>
    </source>
</evidence>
<keyword evidence="2" id="KW-1185">Reference proteome</keyword>